<evidence type="ECO:0000313" key="3">
    <source>
        <dbReference type="Proteomes" id="UP000436088"/>
    </source>
</evidence>
<dbReference type="AlphaFoldDB" id="A0A6A2XQ01"/>
<comment type="caution">
    <text evidence="2">The sequence shown here is derived from an EMBL/GenBank/DDBJ whole genome shotgun (WGS) entry which is preliminary data.</text>
</comment>
<accession>A0A6A2XQ01</accession>
<name>A0A6A2XQ01_HIBSY</name>
<dbReference type="Proteomes" id="UP000436088">
    <property type="component" value="Unassembled WGS sequence"/>
</dbReference>
<protein>
    <submittedName>
        <fullName evidence="2">Mitogen-activated protein kinase kinase kinase NPK1-like isoform X1</fullName>
    </submittedName>
</protein>
<sequence>MPTNRKTTRMSMATVPEGKENKLKNIMTPRRNSIAVRPPTTMKAVFQPKRRLSISTFRSDSHMTTTLCNSTSGFNHAGTMDRPSLMRDVRKARYSRLFSPLPKLRNPSETAPASMITMTTARQTRRRVSIATFQTDSHMTTPLRSSTSGFNCANRLSLMRDPKNTRYSRLFSPSASETTTPAAVRSSSKFMGSPSMQAGSWKPTHPTVIALQRKSVVWSPLKFRRTQRKQSFMPSRPSAERQ</sequence>
<proteinExistence type="predicted"/>
<keyword evidence="3" id="KW-1185">Reference proteome</keyword>
<feature type="compositionally biased region" description="Polar residues" evidence="1">
    <location>
        <begin position="173"/>
        <end position="198"/>
    </location>
</feature>
<reference evidence="2" key="1">
    <citation type="submission" date="2019-09" db="EMBL/GenBank/DDBJ databases">
        <title>Draft genome information of white flower Hibiscus syriacus.</title>
        <authorList>
            <person name="Kim Y.-M."/>
        </authorList>
    </citation>
    <scope>NUCLEOTIDE SEQUENCE [LARGE SCALE GENOMIC DNA]</scope>
    <source>
        <strain evidence="2">YM2019G1</strain>
    </source>
</reference>
<dbReference type="GO" id="GO:0016301">
    <property type="term" value="F:kinase activity"/>
    <property type="evidence" value="ECO:0007669"/>
    <property type="project" value="UniProtKB-KW"/>
</dbReference>
<evidence type="ECO:0000256" key="1">
    <source>
        <dbReference type="SAM" id="MobiDB-lite"/>
    </source>
</evidence>
<organism evidence="2 3">
    <name type="scientific">Hibiscus syriacus</name>
    <name type="common">Rose of Sharon</name>
    <dbReference type="NCBI Taxonomy" id="106335"/>
    <lineage>
        <taxon>Eukaryota</taxon>
        <taxon>Viridiplantae</taxon>
        <taxon>Streptophyta</taxon>
        <taxon>Embryophyta</taxon>
        <taxon>Tracheophyta</taxon>
        <taxon>Spermatophyta</taxon>
        <taxon>Magnoliopsida</taxon>
        <taxon>eudicotyledons</taxon>
        <taxon>Gunneridae</taxon>
        <taxon>Pentapetalae</taxon>
        <taxon>rosids</taxon>
        <taxon>malvids</taxon>
        <taxon>Malvales</taxon>
        <taxon>Malvaceae</taxon>
        <taxon>Malvoideae</taxon>
        <taxon>Hibiscus</taxon>
    </lineage>
</organism>
<feature type="region of interest" description="Disordered" evidence="1">
    <location>
        <begin position="173"/>
        <end position="202"/>
    </location>
</feature>
<gene>
    <name evidence="2" type="ORF">F3Y22_tig00111503pilonHSYRG00030</name>
</gene>
<dbReference type="EMBL" id="VEPZ02001355">
    <property type="protein sequence ID" value="KAE8677708.1"/>
    <property type="molecule type" value="Genomic_DNA"/>
</dbReference>
<evidence type="ECO:0000313" key="2">
    <source>
        <dbReference type="EMBL" id="KAE8677708.1"/>
    </source>
</evidence>